<proteinExistence type="predicted"/>
<accession>A0A2G9C6Y7</accession>
<dbReference type="Pfam" id="PF07693">
    <property type="entry name" value="KAP_NTPase"/>
    <property type="match status" value="1"/>
</dbReference>
<reference evidence="2 3" key="1">
    <citation type="submission" date="2017-11" db="EMBL/GenBank/DDBJ databases">
        <title>Draft genome sequence of Mitsuaria sp. HWN-4.</title>
        <authorList>
            <person name="Gundlapally S.R."/>
        </authorList>
    </citation>
    <scope>NUCLEOTIDE SEQUENCE [LARGE SCALE GENOMIC DNA]</scope>
    <source>
        <strain evidence="2 3">HWN-4</strain>
    </source>
</reference>
<keyword evidence="3" id="KW-1185">Reference proteome</keyword>
<name>A0A2G9C6Y7_9BURK</name>
<evidence type="ECO:0000259" key="1">
    <source>
        <dbReference type="Pfam" id="PF07693"/>
    </source>
</evidence>
<organism evidence="2 3">
    <name type="scientific">Roseateles chitinivorans</name>
    <dbReference type="NCBI Taxonomy" id="2917965"/>
    <lineage>
        <taxon>Bacteria</taxon>
        <taxon>Pseudomonadati</taxon>
        <taxon>Pseudomonadota</taxon>
        <taxon>Betaproteobacteria</taxon>
        <taxon>Burkholderiales</taxon>
        <taxon>Sphaerotilaceae</taxon>
        <taxon>Roseateles</taxon>
    </lineage>
</organism>
<dbReference type="Gene3D" id="3.40.50.300">
    <property type="entry name" value="P-loop containing nucleotide triphosphate hydrolases"/>
    <property type="match status" value="1"/>
</dbReference>
<protein>
    <recommendedName>
        <fullName evidence="1">KAP NTPase domain-containing protein</fullName>
    </recommendedName>
</protein>
<comment type="caution">
    <text evidence="2">The sequence shown here is derived from an EMBL/GenBank/DDBJ whole genome shotgun (WGS) entry which is preliminary data.</text>
</comment>
<evidence type="ECO:0000313" key="2">
    <source>
        <dbReference type="EMBL" id="PIM52125.1"/>
    </source>
</evidence>
<dbReference type="OrthoDB" id="88903at2"/>
<dbReference type="InterPro" id="IPR011646">
    <property type="entry name" value="KAP_P-loop"/>
</dbReference>
<gene>
    <name evidence="2" type="ORF">CS062_16360</name>
</gene>
<dbReference type="InterPro" id="IPR027417">
    <property type="entry name" value="P-loop_NTPase"/>
</dbReference>
<sequence length="412" mass="45484">MSTSQVFGQDELQRKPFAERVIHFAKGLCDQEVLPAGRVLAIDAPWGSGKSWVATRLVEQLRLESEVTPIYINAFEFDFHHDPFSVLLSAILDTVKGKRGRGDVVNGLKAAGTAVLSAASPKAIAALASAAGSVIVPGAGTLVNAISDGLGDASRDALKTYAEVKRTSEAFREQLKKVASSSQNRIVIVIDELDRCRPTFALEMLERIKHLFDVQNLVFILAVHKPALESAIKHTYGDGVVPSLYLRKFISLEVALPNSLGRAKSLEDRSHYYREFMNARFGDVGNDIDLALPLVELAPYFDATLRDLEYIILLSKLAPNAMHRGFTAVYALLLWMFDLESFENIRQGRSDSYQKEYQRFAKFGSSHGNVGTLLVRALASHASGVNMTTEDQQIVKEVRLSCRDMDLGLVRL</sequence>
<dbReference type="AlphaFoldDB" id="A0A2G9C6Y7"/>
<feature type="domain" description="KAP NTPase" evidence="1">
    <location>
        <begin position="23"/>
        <end position="262"/>
    </location>
</feature>
<dbReference type="Proteomes" id="UP000231501">
    <property type="component" value="Unassembled WGS sequence"/>
</dbReference>
<evidence type="ECO:0000313" key="3">
    <source>
        <dbReference type="Proteomes" id="UP000231501"/>
    </source>
</evidence>
<dbReference type="SUPFAM" id="SSF52540">
    <property type="entry name" value="P-loop containing nucleoside triphosphate hydrolases"/>
    <property type="match status" value="1"/>
</dbReference>
<dbReference type="EMBL" id="PEOG01000045">
    <property type="protein sequence ID" value="PIM52125.1"/>
    <property type="molecule type" value="Genomic_DNA"/>
</dbReference>
<dbReference type="RefSeq" id="WP_099862678.1">
    <property type="nucleotide sequence ID" value="NZ_PEOG01000045.1"/>
</dbReference>